<evidence type="ECO:0000313" key="2">
    <source>
        <dbReference type="EMBL" id="AIG97851.1"/>
    </source>
</evidence>
<dbReference type="SUPFAM" id="SSF54913">
    <property type="entry name" value="GlnB-like"/>
    <property type="match status" value="1"/>
</dbReference>
<dbReference type="Gene3D" id="3.30.70.120">
    <property type="match status" value="1"/>
</dbReference>
<dbReference type="RefSeq" id="WP_048064662.1">
    <property type="nucleotide sequence ID" value="NZ_CP006577.1"/>
</dbReference>
<dbReference type="PANTHER" id="PTHR30115:SF11">
    <property type="entry name" value="NITROGEN REGULATORY PROTEIN P-II HOMOLOG"/>
    <property type="match status" value="1"/>
</dbReference>
<dbReference type="HOGENOM" id="CLU_082268_0_1_2"/>
<dbReference type="InterPro" id="IPR015867">
    <property type="entry name" value="N-reg_PII/ATP_PRibTrfase_C"/>
</dbReference>
<reference evidence="2 3" key="1">
    <citation type="submission" date="2013-07" db="EMBL/GenBank/DDBJ databases">
        <title>Genome of Archaeoglobus fulgidus.</title>
        <authorList>
            <person name="Fiebig A."/>
            <person name="Birkeland N.-K."/>
        </authorList>
    </citation>
    <scope>NUCLEOTIDE SEQUENCE [LARGE SCALE GENOMIC DNA]</scope>
    <source>
        <strain evidence="2 3">DSM 8774</strain>
    </source>
</reference>
<organism evidence="2 3">
    <name type="scientific">Archaeoglobus fulgidus DSM 8774</name>
    <dbReference type="NCBI Taxonomy" id="1344584"/>
    <lineage>
        <taxon>Archaea</taxon>
        <taxon>Methanobacteriati</taxon>
        <taxon>Methanobacteriota</taxon>
        <taxon>Archaeoglobi</taxon>
        <taxon>Archaeoglobales</taxon>
        <taxon>Archaeoglobaceae</taxon>
        <taxon>Archaeoglobus</taxon>
    </lineage>
</organism>
<dbReference type="Proteomes" id="UP000028501">
    <property type="component" value="Chromosome"/>
</dbReference>
<dbReference type="SMART" id="SM00938">
    <property type="entry name" value="P-II"/>
    <property type="match status" value="1"/>
</dbReference>
<dbReference type="InterPro" id="IPR011322">
    <property type="entry name" value="N-reg_PII-like_a/b"/>
</dbReference>
<accession>A0A075WCW3</accession>
<name>A0A075WCW3_ARCFL</name>
<protein>
    <submittedName>
        <fullName evidence="2">Nitrogen regulatory protein PII</fullName>
    </submittedName>
</protein>
<dbReference type="InterPro" id="IPR017918">
    <property type="entry name" value="N-reg_PII_CS"/>
</dbReference>
<dbReference type="GO" id="GO:0005524">
    <property type="term" value="F:ATP binding"/>
    <property type="evidence" value="ECO:0007669"/>
    <property type="project" value="TreeGrafter"/>
</dbReference>
<dbReference type="InterPro" id="IPR002187">
    <property type="entry name" value="N-reg_PII"/>
</dbReference>
<evidence type="ECO:0000313" key="3">
    <source>
        <dbReference type="Proteomes" id="UP000028501"/>
    </source>
</evidence>
<dbReference type="PANTHER" id="PTHR30115">
    <property type="entry name" value="NITROGEN REGULATORY PROTEIN P-II"/>
    <property type="match status" value="1"/>
</dbReference>
<dbReference type="GO" id="GO:0005829">
    <property type="term" value="C:cytosol"/>
    <property type="evidence" value="ECO:0007669"/>
    <property type="project" value="TreeGrafter"/>
</dbReference>
<dbReference type="KEGG" id="afg:AFULGI_00010680"/>
<dbReference type="AlphaFoldDB" id="A0A075WCW3"/>
<dbReference type="GO" id="GO:0030234">
    <property type="term" value="F:enzyme regulator activity"/>
    <property type="evidence" value="ECO:0007669"/>
    <property type="project" value="InterPro"/>
</dbReference>
<dbReference type="PRINTS" id="PR00340">
    <property type="entry name" value="PIIGLNB"/>
</dbReference>
<proteinExistence type="inferred from homology"/>
<dbReference type="EMBL" id="CP006577">
    <property type="protein sequence ID" value="AIG97851.1"/>
    <property type="molecule type" value="Genomic_DNA"/>
</dbReference>
<evidence type="ECO:0000256" key="1">
    <source>
        <dbReference type="RuleBase" id="RU003936"/>
    </source>
</evidence>
<dbReference type="PROSITE" id="PS00638">
    <property type="entry name" value="PII_GLNB_CTER"/>
    <property type="match status" value="1"/>
</dbReference>
<comment type="similarity">
    <text evidence="1">Belongs to the P(II) protein family.</text>
</comment>
<dbReference type="Pfam" id="PF00543">
    <property type="entry name" value="P-II"/>
    <property type="match status" value="1"/>
</dbReference>
<sequence>MKMVVAVIRPEKLECVKKALEERGFVGMTVTEVKGRGEQKGIRLQFRGREVEVDLLQKTKVEVVVSDDAVDEVVEAIVSSARTGKFGDGRIFVIPVEKSVKIRTGEEEV</sequence>
<dbReference type="GeneID" id="24794579"/>
<dbReference type="PROSITE" id="PS51343">
    <property type="entry name" value="PII_GLNB_DOM"/>
    <property type="match status" value="1"/>
</dbReference>
<dbReference type="GO" id="GO:0006808">
    <property type="term" value="P:regulation of nitrogen utilization"/>
    <property type="evidence" value="ECO:0007669"/>
    <property type="project" value="InterPro"/>
</dbReference>
<gene>
    <name evidence="2" type="ORF">AFULGI_00010680</name>
</gene>